<dbReference type="InterPro" id="IPR036259">
    <property type="entry name" value="MFS_trans_sf"/>
</dbReference>
<evidence type="ECO:0000256" key="6">
    <source>
        <dbReference type="ARBA" id="ARBA00023136"/>
    </source>
</evidence>
<comment type="subcellular location">
    <subcellularLocation>
        <location evidence="1">Membrane</location>
    </subcellularLocation>
</comment>
<dbReference type="SUPFAM" id="SSF103473">
    <property type="entry name" value="MFS general substrate transporter"/>
    <property type="match status" value="1"/>
</dbReference>
<dbReference type="InterPro" id="IPR005828">
    <property type="entry name" value="MFS_sugar_transport-like"/>
</dbReference>
<dbReference type="Gene3D" id="3.90.190.10">
    <property type="entry name" value="Protein tyrosine phosphatase superfamily"/>
    <property type="match status" value="1"/>
</dbReference>
<dbReference type="Pfam" id="PF00083">
    <property type="entry name" value="Sugar_tr"/>
    <property type="match status" value="1"/>
</dbReference>
<sequence>MEDLKLENLAVAELVSAALLGATVGALCGQFANSLGRRRALLTTALLFLAAPLLSATAPNYGLLLFGRTLTGIPIGVSSVLTNLYITEVKGAAALAILAEHGHRVHLGDGVPMPDEQAAQPATAEAFQGHRLAKSKLRKRQEKSLDAQGSYMNDSGFASESATLRQIAKEVEGASAAHSGQARFVVARAITQGQEDGAAQLQLTSLRAPCAFLVRNLMFDESSFDLKADDDEAACVHSILCSHGQWTFAFREDSHLPADCSWRPGQVYDEDICRPPQSMEAHELANNVESIGHRLPAGLWEEWEAGRPSSRKLVNLCTAFLDEDEAGDAATGQGAGRRGEALESLLDFFNGDAEFMRNNGIRSTLAAASYTPCLQGTLSTLVMDSVAEELDKGSRVLVCCRNGSSRSATWIVAILMVMTGNGLDAVQEHVSAVRAVVNLSTYHARSLKSRFSQDPDRAKTPLQWLRETDGKLKEWHAAKWQDKGFTLNSLLPPEYRAFAKSLCYVELHEAFEASDEDTASGCDTDFNFGEASVPRDSDSAALKAPPGRTHQHRATQWGIFQLAPIVPKGGLRGWGAICGCHKDHGSTQTSCKKAVSLNPAAGVNEAEAVHRLKRWLLAGLDDDHWARHRLCSHHVAMGGKHLADFATGPSEEEMDQRVAHLLRGPVSVKSSLRQLTVAFHLSKVSVCLLCSCCSTDTSPLDSASPEDTYGGKRPWCKYRRVTDPASQEEVRVPEGKLCLICFNVFRALGLAYLHRNYSEYWKKVKDKQVDHGPFMGRQAQPSNLDIFLSEMEVLLDDEDPAIKAELEARLRAKAALGSRGFAFAGFPRQAVPPAAGACNPRASAKWLDPGFLTESLMADLAGNAMAVPVVLAMLQATIAALEWQRPGSLSAASETVPASEEDWLRGWR</sequence>
<organism evidence="8 9">
    <name type="scientific">Durusdinium trenchii</name>
    <dbReference type="NCBI Taxonomy" id="1381693"/>
    <lineage>
        <taxon>Eukaryota</taxon>
        <taxon>Sar</taxon>
        <taxon>Alveolata</taxon>
        <taxon>Dinophyceae</taxon>
        <taxon>Suessiales</taxon>
        <taxon>Symbiodiniaceae</taxon>
        <taxon>Durusdinium</taxon>
    </lineage>
</organism>
<evidence type="ECO:0000256" key="3">
    <source>
        <dbReference type="ARBA" id="ARBA00022448"/>
    </source>
</evidence>
<keyword evidence="4 7" id="KW-0812">Transmembrane</keyword>
<comment type="similarity">
    <text evidence="2">Belongs to the major facilitator superfamily. Sugar transporter (TC 2.A.1.1) family.</text>
</comment>
<dbReference type="InterPro" id="IPR029021">
    <property type="entry name" value="Prot-tyrosine_phosphatase-like"/>
</dbReference>
<keyword evidence="3" id="KW-0813">Transport</keyword>
<dbReference type="PANTHER" id="PTHR48023:SF4">
    <property type="entry name" value="D-XYLOSE-PROTON SYMPORTER-LIKE 2"/>
    <property type="match status" value="1"/>
</dbReference>
<evidence type="ECO:0000256" key="5">
    <source>
        <dbReference type="ARBA" id="ARBA00022989"/>
    </source>
</evidence>
<evidence type="ECO:0000256" key="1">
    <source>
        <dbReference type="ARBA" id="ARBA00004370"/>
    </source>
</evidence>
<evidence type="ECO:0000256" key="7">
    <source>
        <dbReference type="SAM" id="Phobius"/>
    </source>
</evidence>
<dbReference type="Gene3D" id="1.20.1250.20">
    <property type="entry name" value="MFS general substrate transporter like domains"/>
    <property type="match status" value="1"/>
</dbReference>
<dbReference type="InterPro" id="IPR050820">
    <property type="entry name" value="MFS_Sugar_Transporter"/>
</dbReference>
<gene>
    <name evidence="8" type="ORF">SCF082_LOCUS16442</name>
</gene>
<reference evidence="8 9" key="1">
    <citation type="submission" date="2024-02" db="EMBL/GenBank/DDBJ databases">
        <authorList>
            <person name="Chen Y."/>
            <person name="Shah S."/>
            <person name="Dougan E. K."/>
            <person name="Thang M."/>
            <person name="Chan C."/>
        </authorList>
    </citation>
    <scope>NUCLEOTIDE SEQUENCE [LARGE SCALE GENOMIC DNA]</scope>
</reference>
<dbReference type="EMBL" id="CAXAMM010010713">
    <property type="protein sequence ID" value="CAK9024024.1"/>
    <property type="molecule type" value="Genomic_DNA"/>
</dbReference>
<keyword evidence="9" id="KW-1185">Reference proteome</keyword>
<dbReference type="Proteomes" id="UP001642464">
    <property type="component" value="Unassembled WGS sequence"/>
</dbReference>
<keyword evidence="5 7" id="KW-1133">Transmembrane helix</keyword>
<comment type="caution">
    <text evidence="8">The sequence shown here is derived from an EMBL/GenBank/DDBJ whole genome shotgun (WGS) entry which is preliminary data.</text>
</comment>
<proteinExistence type="inferred from homology"/>
<keyword evidence="6 7" id="KW-0472">Membrane</keyword>
<name>A0ABP0KDB9_9DINO</name>
<accession>A0ABP0KDB9</accession>
<evidence type="ECO:0000313" key="8">
    <source>
        <dbReference type="EMBL" id="CAK9024024.1"/>
    </source>
</evidence>
<evidence type="ECO:0000256" key="2">
    <source>
        <dbReference type="ARBA" id="ARBA00010992"/>
    </source>
</evidence>
<dbReference type="PANTHER" id="PTHR48023">
    <property type="entry name" value="D-XYLOSE-PROTON SYMPORTER-LIKE 2"/>
    <property type="match status" value="1"/>
</dbReference>
<feature type="transmembrane region" description="Helical" evidence="7">
    <location>
        <begin position="6"/>
        <end position="28"/>
    </location>
</feature>
<dbReference type="SUPFAM" id="SSF52799">
    <property type="entry name" value="(Phosphotyrosine protein) phosphatases II"/>
    <property type="match status" value="1"/>
</dbReference>
<evidence type="ECO:0000313" key="9">
    <source>
        <dbReference type="Proteomes" id="UP001642464"/>
    </source>
</evidence>
<evidence type="ECO:0000256" key="4">
    <source>
        <dbReference type="ARBA" id="ARBA00022692"/>
    </source>
</evidence>
<feature type="transmembrane region" description="Helical" evidence="7">
    <location>
        <begin position="40"/>
        <end position="58"/>
    </location>
</feature>
<protein>
    <submittedName>
        <fullName evidence="8">Galactose-proton symporter (Galactose transporter)</fullName>
    </submittedName>
</protein>